<feature type="compositionally biased region" description="Basic residues" evidence="1">
    <location>
        <begin position="1"/>
        <end position="14"/>
    </location>
</feature>
<feature type="region of interest" description="Disordered" evidence="1">
    <location>
        <begin position="1"/>
        <end position="46"/>
    </location>
</feature>
<protein>
    <recommendedName>
        <fullName evidence="3">DUF115 domain-containing protein</fullName>
    </recommendedName>
</protein>
<accession>A0A0F9E9M2</accession>
<dbReference type="Gene3D" id="3.90.1480.10">
    <property type="entry name" value="Alpha-2,3-sialyltransferase"/>
    <property type="match status" value="1"/>
</dbReference>
<comment type="caution">
    <text evidence="2">The sequence shown here is derived from an EMBL/GenBank/DDBJ whole genome shotgun (WGS) entry which is preliminary data.</text>
</comment>
<sequence>MDPVQKRRVQKHQRAIQEAAKRRRQDQKNKNNPKAAAETAAKRNKVKRVLPVPKDIKASEFNNECYIVGGGPSLTKFDWKKLDGKFVIAVNRSYEVLPDAQIVYFTDDDYWSRHTKGMLKHTGKKYRGRLAKRVVIKHPDVLEIQLQPQPSGWSDQFGELYHGSNSGFACIQLAAQLGFTTIYLLGYDMKHRGKYNRGAKNCKGTTHWHNGHRRIDPATAYAMMLRHYQKMVAHAKQRNINIINVNTPKGTDLKCFPIKSFEGVFPS</sequence>
<organism evidence="2">
    <name type="scientific">marine sediment metagenome</name>
    <dbReference type="NCBI Taxonomy" id="412755"/>
    <lineage>
        <taxon>unclassified sequences</taxon>
        <taxon>metagenomes</taxon>
        <taxon>ecological metagenomes</taxon>
    </lineage>
</organism>
<reference evidence="2" key="1">
    <citation type="journal article" date="2015" name="Nature">
        <title>Complex archaea that bridge the gap between prokaryotes and eukaryotes.</title>
        <authorList>
            <person name="Spang A."/>
            <person name="Saw J.H."/>
            <person name="Jorgensen S.L."/>
            <person name="Zaremba-Niedzwiedzka K."/>
            <person name="Martijn J."/>
            <person name="Lind A.E."/>
            <person name="van Eijk R."/>
            <person name="Schleper C."/>
            <person name="Guy L."/>
            <person name="Ettema T.J."/>
        </authorList>
    </citation>
    <scope>NUCLEOTIDE SEQUENCE</scope>
</reference>
<evidence type="ECO:0000313" key="2">
    <source>
        <dbReference type="EMBL" id="KKL26556.1"/>
    </source>
</evidence>
<dbReference type="EMBL" id="LAZR01035797">
    <property type="protein sequence ID" value="KKL26556.1"/>
    <property type="molecule type" value="Genomic_DNA"/>
</dbReference>
<gene>
    <name evidence="2" type="ORF">LCGC14_2394100</name>
</gene>
<name>A0A0F9E9M2_9ZZZZ</name>
<evidence type="ECO:0000256" key="1">
    <source>
        <dbReference type="SAM" id="MobiDB-lite"/>
    </source>
</evidence>
<proteinExistence type="predicted"/>
<evidence type="ECO:0008006" key="3">
    <source>
        <dbReference type="Google" id="ProtNLM"/>
    </source>
</evidence>
<dbReference type="AlphaFoldDB" id="A0A0F9E9M2"/>